<organism evidence="2 3">
    <name type="scientific">Hondaea fermentalgiana</name>
    <dbReference type="NCBI Taxonomy" id="2315210"/>
    <lineage>
        <taxon>Eukaryota</taxon>
        <taxon>Sar</taxon>
        <taxon>Stramenopiles</taxon>
        <taxon>Bigyra</taxon>
        <taxon>Labyrinthulomycetes</taxon>
        <taxon>Thraustochytrida</taxon>
        <taxon>Thraustochytriidae</taxon>
        <taxon>Hondaea</taxon>
    </lineage>
</organism>
<gene>
    <name evidence="2" type="ORF">FCC1311_060232</name>
</gene>
<name>A0A2R5GME0_9STRA</name>
<accession>A0A2R5GME0</accession>
<sequence length="255" mass="28325">MDLRSVLCSCMPQLVALSEADDPDASTRTPRETLEHWERVMCEEISINFDSEYFYLQAHPTGPSAAAAAAAGESDCMLGPLRVRLDGRCPLELIRAIKFLVLYDQMNQQIKNVAYRIHFREYMHAVQLENDTDDVRISVFLALAARLGHVPIEEFFLSRITALRQDVAIGGYTSRENKGNSLPDPNAPVVVQSEPSDDALDAANARIERKRGEGAPDVDLELPRAPLVEKEKDEDEETASSVESASEADYDADVE</sequence>
<comment type="caution">
    <text evidence="2">The sequence shown here is derived from an EMBL/GenBank/DDBJ whole genome shotgun (WGS) entry which is preliminary data.</text>
</comment>
<keyword evidence="3" id="KW-1185">Reference proteome</keyword>
<protein>
    <submittedName>
        <fullName evidence="2">Uncharacterized protein</fullName>
    </submittedName>
</protein>
<feature type="compositionally biased region" description="Acidic residues" evidence="1">
    <location>
        <begin position="246"/>
        <end position="255"/>
    </location>
</feature>
<proteinExistence type="predicted"/>
<dbReference type="Proteomes" id="UP000241890">
    <property type="component" value="Unassembled WGS sequence"/>
</dbReference>
<feature type="region of interest" description="Disordered" evidence="1">
    <location>
        <begin position="174"/>
        <end position="255"/>
    </location>
</feature>
<dbReference type="EMBL" id="BEYU01000066">
    <property type="protein sequence ID" value="GBG29803.1"/>
    <property type="molecule type" value="Genomic_DNA"/>
</dbReference>
<evidence type="ECO:0000313" key="2">
    <source>
        <dbReference type="EMBL" id="GBG29803.1"/>
    </source>
</evidence>
<reference evidence="2 3" key="1">
    <citation type="submission" date="2017-12" db="EMBL/GenBank/DDBJ databases">
        <title>Sequencing, de novo assembly and annotation of complete genome of a new Thraustochytrid species, strain FCC1311.</title>
        <authorList>
            <person name="Sedici K."/>
            <person name="Godart F."/>
            <person name="Aiese Cigliano R."/>
            <person name="Sanseverino W."/>
            <person name="Barakat M."/>
            <person name="Ortet P."/>
            <person name="Marechal E."/>
            <person name="Cagnac O."/>
            <person name="Amato A."/>
        </authorList>
    </citation>
    <scope>NUCLEOTIDE SEQUENCE [LARGE SCALE GENOMIC DNA]</scope>
</reference>
<dbReference type="AlphaFoldDB" id="A0A2R5GME0"/>
<evidence type="ECO:0000313" key="3">
    <source>
        <dbReference type="Proteomes" id="UP000241890"/>
    </source>
</evidence>
<dbReference type="InParanoid" id="A0A2R5GME0"/>
<evidence type="ECO:0000256" key="1">
    <source>
        <dbReference type="SAM" id="MobiDB-lite"/>
    </source>
</evidence>